<dbReference type="Gene3D" id="2.120.10.30">
    <property type="entry name" value="TolB, C-terminal domain"/>
    <property type="match status" value="1"/>
</dbReference>
<dbReference type="AlphaFoldDB" id="A0A518HCA6"/>
<name>A0A518HCA6_9BACT</name>
<dbReference type="PANTHER" id="PTHR19328">
    <property type="entry name" value="HEDGEHOG-INTERACTING PROTEIN"/>
    <property type="match status" value="1"/>
</dbReference>
<feature type="domain" description="Glucose/Sorbosone dehydrogenase" evidence="2">
    <location>
        <begin position="94"/>
        <end position="424"/>
    </location>
</feature>
<dbReference type="EMBL" id="CP036426">
    <property type="protein sequence ID" value="QDV38479.1"/>
    <property type="molecule type" value="Genomic_DNA"/>
</dbReference>
<feature type="region of interest" description="Disordered" evidence="1">
    <location>
        <begin position="1"/>
        <end position="23"/>
    </location>
</feature>
<sequence>MRPDRPIRPPPVAKTVAGRSRRPIRTALHRTPEIHRMRPSTIVPSRLGLLAGLALAVAAFAGRPASAARPQGEGQPLPKLVTEVAFPNLTFDRPVVLAYPKDDRGLLFVVEQHTARIFSFPNEERTEDATLFLDLPRTIGKDNEEGLLGLAFHPDYSENGQFFVYYSATEPRRSVVSRFTVSKDDPRKADPESEQVIWESAQDPYGNHNGGHIDFGPDGFLYITLGDGGLADDPLRTGQDPTDWFASILRIDVDHPEGGKPYGIPADNPARRDPKFSHWAPEVFAIGLRNVWKFSFDRETGDLWAGDVGQNKWEEVVKVVNAGNYGWNVYEAFHPFQIRGNRVERSSPPLPPIVEYPHPELPASQRRGRDDVGKSITGGYVYRGDRIPELVGAYVYGDFETGRIWGVRVDEDDSVTASAELIELSSSRQPKLNIAAFGEDAEANLYILAFDGRIHRLSPLR</sequence>
<accession>A0A518HCA6</accession>
<dbReference type="Proteomes" id="UP000317835">
    <property type="component" value="Chromosome"/>
</dbReference>
<dbReference type="InterPro" id="IPR011041">
    <property type="entry name" value="Quinoprot_gluc/sorb_DH_b-prop"/>
</dbReference>
<dbReference type="Pfam" id="PF07995">
    <property type="entry name" value="GSDH"/>
    <property type="match status" value="1"/>
</dbReference>
<dbReference type="PANTHER" id="PTHR19328:SF75">
    <property type="entry name" value="ALDOSE SUGAR DEHYDROGENASE YLII"/>
    <property type="match status" value="1"/>
</dbReference>
<evidence type="ECO:0000259" key="2">
    <source>
        <dbReference type="Pfam" id="PF07995"/>
    </source>
</evidence>
<dbReference type="InterPro" id="IPR011042">
    <property type="entry name" value="6-blade_b-propeller_TolB-like"/>
</dbReference>
<dbReference type="EC" id="1.1.5.2" evidence="3"/>
<dbReference type="InterPro" id="IPR012938">
    <property type="entry name" value="Glc/Sorbosone_DH"/>
</dbReference>
<reference evidence="3 4" key="1">
    <citation type="submission" date="2019-02" db="EMBL/GenBank/DDBJ databases">
        <title>Deep-cultivation of Planctomycetes and their phenomic and genomic characterization uncovers novel biology.</title>
        <authorList>
            <person name="Wiegand S."/>
            <person name="Jogler M."/>
            <person name="Boedeker C."/>
            <person name="Pinto D."/>
            <person name="Vollmers J."/>
            <person name="Rivas-Marin E."/>
            <person name="Kohn T."/>
            <person name="Peeters S.H."/>
            <person name="Heuer A."/>
            <person name="Rast P."/>
            <person name="Oberbeckmann S."/>
            <person name="Bunk B."/>
            <person name="Jeske O."/>
            <person name="Meyerdierks A."/>
            <person name="Storesund J.E."/>
            <person name="Kallscheuer N."/>
            <person name="Luecker S."/>
            <person name="Lage O.M."/>
            <person name="Pohl T."/>
            <person name="Merkel B.J."/>
            <person name="Hornburger P."/>
            <person name="Mueller R.-W."/>
            <person name="Bruemmer F."/>
            <person name="Labrenz M."/>
            <person name="Spormann A.M."/>
            <person name="Op den Camp H."/>
            <person name="Overmann J."/>
            <person name="Amann R."/>
            <person name="Jetten M.S.M."/>
            <person name="Mascher T."/>
            <person name="Medema M.H."/>
            <person name="Devos D.P."/>
            <person name="Kaster A.-K."/>
            <person name="Ovreas L."/>
            <person name="Rohde M."/>
            <person name="Galperin M.Y."/>
            <person name="Jogler C."/>
        </authorList>
    </citation>
    <scope>NUCLEOTIDE SEQUENCE [LARGE SCALE GENOMIC DNA]</scope>
    <source>
        <strain evidence="3 4">ElP</strain>
    </source>
</reference>
<evidence type="ECO:0000256" key="1">
    <source>
        <dbReference type="SAM" id="MobiDB-lite"/>
    </source>
</evidence>
<evidence type="ECO:0000313" key="3">
    <source>
        <dbReference type="EMBL" id="QDV38479.1"/>
    </source>
</evidence>
<keyword evidence="3" id="KW-0560">Oxidoreductase</keyword>
<organism evidence="3 4">
    <name type="scientific">Tautonia plasticadhaerens</name>
    <dbReference type="NCBI Taxonomy" id="2527974"/>
    <lineage>
        <taxon>Bacteria</taxon>
        <taxon>Pseudomonadati</taxon>
        <taxon>Planctomycetota</taxon>
        <taxon>Planctomycetia</taxon>
        <taxon>Isosphaerales</taxon>
        <taxon>Isosphaeraceae</taxon>
        <taxon>Tautonia</taxon>
    </lineage>
</organism>
<gene>
    <name evidence="3" type="primary">gdhB_3</name>
    <name evidence="3" type="ORF">ElP_64340</name>
</gene>
<keyword evidence="4" id="KW-1185">Reference proteome</keyword>
<dbReference type="SUPFAM" id="SSF50952">
    <property type="entry name" value="Soluble quinoprotein glucose dehydrogenase"/>
    <property type="match status" value="1"/>
</dbReference>
<proteinExistence type="predicted"/>
<protein>
    <submittedName>
        <fullName evidence="3">Quinoprotein glucose dehydrogenase B</fullName>
        <ecNumber evidence="3">1.1.5.2</ecNumber>
    </submittedName>
</protein>
<dbReference type="KEGG" id="tpla:ElP_64340"/>
<dbReference type="GO" id="GO:0008876">
    <property type="term" value="F:quinoprotein glucose dehydrogenase activity"/>
    <property type="evidence" value="ECO:0007669"/>
    <property type="project" value="UniProtKB-EC"/>
</dbReference>
<evidence type="ECO:0000313" key="4">
    <source>
        <dbReference type="Proteomes" id="UP000317835"/>
    </source>
</evidence>